<evidence type="ECO:0000256" key="4">
    <source>
        <dbReference type="ARBA" id="ARBA00023098"/>
    </source>
</evidence>
<dbReference type="Gene3D" id="3.40.50.12780">
    <property type="entry name" value="N-terminal domain of ligase-like"/>
    <property type="match status" value="1"/>
</dbReference>
<protein>
    <submittedName>
        <fullName evidence="6">Long-chain-fatty-acid--CoA ligase</fullName>
        <ecNumber evidence="6">6.2.1.3</ecNumber>
    </submittedName>
</protein>
<dbReference type="EMBL" id="VSSQ01008220">
    <property type="protein sequence ID" value="MPM38247.1"/>
    <property type="molecule type" value="Genomic_DNA"/>
</dbReference>
<name>A0A644ZC38_9ZZZZ</name>
<dbReference type="InterPro" id="IPR025110">
    <property type="entry name" value="AMP-bd_C"/>
</dbReference>
<comment type="caution">
    <text evidence="6">The sequence shown here is derived from an EMBL/GenBank/DDBJ whole genome shotgun (WGS) entry which is preliminary data.</text>
</comment>
<dbReference type="InterPro" id="IPR045851">
    <property type="entry name" value="AMP-bd_C_sf"/>
</dbReference>
<dbReference type="AlphaFoldDB" id="A0A644ZC38"/>
<dbReference type="FunFam" id="3.30.300.30:FF:000008">
    <property type="entry name" value="2,3-dihydroxybenzoate-AMP ligase"/>
    <property type="match status" value="1"/>
</dbReference>
<evidence type="ECO:0000256" key="1">
    <source>
        <dbReference type="ARBA" id="ARBA00006432"/>
    </source>
</evidence>
<dbReference type="SUPFAM" id="SSF56801">
    <property type="entry name" value="Acetyl-CoA synthetase-like"/>
    <property type="match status" value="1"/>
</dbReference>
<accession>A0A644ZC38</accession>
<evidence type="ECO:0000313" key="6">
    <source>
        <dbReference type="EMBL" id="MPM38247.1"/>
    </source>
</evidence>
<dbReference type="GO" id="GO:0004467">
    <property type="term" value="F:long-chain fatty acid-CoA ligase activity"/>
    <property type="evidence" value="ECO:0007669"/>
    <property type="project" value="UniProtKB-EC"/>
</dbReference>
<dbReference type="Gene3D" id="3.30.300.30">
    <property type="match status" value="1"/>
</dbReference>
<dbReference type="EC" id="6.2.1.3" evidence="6"/>
<evidence type="ECO:0000256" key="2">
    <source>
        <dbReference type="ARBA" id="ARBA00022598"/>
    </source>
</evidence>
<reference evidence="6" key="1">
    <citation type="submission" date="2019-08" db="EMBL/GenBank/DDBJ databases">
        <authorList>
            <person name="Kucharzyk K."/>
            <person name="Murdoch R.W."/>
            <person name="Higgins S."/>
            <person name="Loffler F."/>
        </authorList>
    </citation>
    <scope>NUCLEOTIDE SEQUENCE</scope>
</reference>
<dbReference type="PANTHER" id="PTHR43859">
    <property type="entry name" value="ACYL-ACTIVATING ENZYME"/>
    <property type="match status" value="1"/>
</dbReference>
<sequence length="152" mass="17287">MRGPWITARYHDMPDSADRFLEDGWWRSGDVGTVDENGYLKVTDRIKDVIKSGGEWISSIDMENLLMGHPAVRDAAVVGVPHSKWQERPLALVVLKPDQQATQEQLKEYLGSAFAKWQWPDQVLFVEAIPKTSVGKLDKKRIRAEHAGRYAE</sequence>
<gene>
    <name evidence="6" type="ORF">SDC9_84876</name>
</gene>
<feature type="domain" description="AMP-binding enzyme C-terminal" evidence="5">
    <location>
        <begin position="62"/>
        <end position="136"/>
    </location>
</feature>
<keyword evidence="3" id="KW-0276">Fatty acid metabolism</keyword>
<dbReference type="PANTHER" id="PTHR43859:SF4">
    <property type="entry name" value="BUTANOATE--COA LIGASE AAE1-RELATED"/>
    <property type="match status" value="1"/>
</dbReference>
<evidence type="ECO:0000256" key="3">
    <source>
        <dbReference type="ARBA" id="ARBA00022832"/>
    </source>
</evidence>
<keyword evidence="4" id="KW-0443">Lipid metabolism</keyword>
<dbReference type="Pfam" id="PF13193">
    <property type="entry name" value="AMP-binding_C"/>
    <property type="match status" value="1"/>
</dbReference>
<evidence type="ECO:0000259" key="5">
    <source>
        <dbReference type="Pfam" id="PF13193"/>
    </source>
</evidence>
<comment type="similarity">
    <text evidence="1">Belongs to the ATP-dependent AMP-binding enzyme family.</text>
</comment>
<organism evidence="6">
    <name type="scientific">bioreactor metagenome</name>
    <dbReference type="NCBI Taxonomy" id="1076179"/>
    <lineage>
        <taxon>unclassified sequences</taxon>
        <taxon>metagenomes</taxon>
        <taxon>ecological metagenomes</taxon>
    </lineage>
</organism>
<proteinExistence type="inferred from homology"/>
<keyword evidence="2 6" id="KW-0436">Ligase</keyword>
<dbReference type="InterPro" id="IPR042099">
    <property type="entry name" value="ANL_N_sf"/>
</dbReference>